<evidence type="ECO:0000313" key="2">
    <source>
        <dbReference type="Proteomes" id="UP000292424"/>
    </source>
</evidence>
<dbReference type="RefSeq" id="WP_131328023.1">
    <property type="nucleotide sequence ID" value="NZ_CP044016.1"/>
</dbReference>
<protein>
    <submittedName>
        <fullName evidence="1">Secretory protein</fullName>
    </submittedName>
</protein>
<dbReference type="PANTHER" id="PTHR33321">
    <property type="match status" value="1"/>
</dbReference>
<dbReference type="EMBL" id="CP044016">
    <property type="protein sequence ID" value="QES87145.1"/>
    <property type="molecule type" value="Genomic_DNA"/>
</dbReference>
<dbReference type="OrthoDB" id="211588at2"/>
<evidence type="ECO:0000313" key="1">
    <source>
        <dbReference type="EMBL" id="QES87145.1"/>
    </source>
</evidence>
<dbReference type="KEGG" id="arac:E0W69_000140"/>
<accession>A0A5P2FVI7</accession>
<proteinExistence type="predicted"/>
<dbReference type="AlphaFoldDB" id="A0A5P2FVI7"/>
<dbReference type="InterPro" id="IPR007541">
    <property type="entry name" value="Uncharacterised_BSP"/>
</dbReference>
<organism evidence="1 2">
    <name type="scientific">Rhizosphaericola mali</name>
    <dbReference type="NCBI Taxonomy" id="2545455"/>
    <lineage>
        <taxon>Bacteria</taxon>
        <taxon>Pseudomonadati</taxon>
        <taxon>Bacteroidota</taxon>
        <taxon>Chitinophagia</taxon>
        <taxon>Chitinophagales</taxon>
        <taxon>Chitinophagaceae</taxon>
        <taxon>Rhizosphaericola</taxon>
    </lineage>
</organism>
<sequence length="241" mass="27419">MGKNNIVKIVCTAAIGIATFSNSFAQHKKHSWDVIDTAGIVSSDTIKKDGITLVFINKDPNFDPAVAKRMEETFFTIYPKECKIYNPKSRKDVTMFIDPTYDGVAATGGGLMRVNPEWMHKHPEDIDVVTHEAMHIVQGYPRYEPIWVTEGIADYVRATLGVDNAGANWKLPDYNPKQSYKNSYRITARFFIWLTKNKNKLIIEKLDAAMRDNTYTDAFWKNQTGKTIDELWAEYGANPVI</sequence>
<gene>
    <name evidence="1" type="ORF">E0W69_000140</name>
</gene>
<dbReference type="PANTHER" id="PTHR33321:SF12">
    <property type="entry name" value="PLANT BASIC SECRETORY PROTEIN (BSP) FAMILY PROTEIN"/>
    <property type="match status" value="1"/>
</dbReference>
<dbReference type="Proteomes" id="UP000292424">
    <property type="component" value="Chromosome"/>
</dbReference>
<dbReference type="Pfam" id="PF04450">
    <property type="entry name" value="BSP"/>
    <property type="match status" value="1"/>
</dbReference>
<reference evidence="1 2" key="1">
    <citation type="submission" date="2019-09" db="EMBL/GenBank/DDBJ databases">
        <title>Complete genome sequence of Arachidicoccus sp. B3-10 isolated from apple orchard soil.</title>
        <authorList>
            <person name="Kim H.S."/>
            <person name="Han K.-I."/>
            <person name="Suh M.K."/>
            <person name="Lee K.C."/>
            <person name="Eom M.K."/>
            <person name="Kim J.-S."/>
            <person name="Kang S.W."/>
            <person name="Sin Y."/>
            <person name="Lee J.-S."/>
        </authorList>
    </citation>
    <scope>NUCLEOTIDE SEQUENCE [LARGE SCALE GENOMIC DNA]</scope>
    <source>
        <strain evidence="1 2">B3-10</strain>
    </source>
</reference>
<keyword evidence="2" id="KW-1185">Reference proteome</keyword>
<name>A0A5P2FVI7_9BACT</name>